<dbReference type="RefSeq" id="WP_344798199.1">
    <property type="nucleotide sequence ID" value="NZ_BAABBN010000007.1"/>
</dbReference>
<feature type="signal peptide" evidence="1">
    <location>
        <begin position="1"/>
        <end position="26"/>
    </location>
</feature>
<sequence length="190" mass="21167">MKNISTNLVIRLALVLLGVWVSAVQAKPSDATGNLNLERLIEKEVPAKHFYFGEYSIIQAKDQPTSEGVAKQIAQTIAFKTSSEIDGAFSLLVEGESIEFLMTDKAKVQLGWWVKREGEAVDNFRSELKPAMRCLSAEFKGDQQALVKAWQELYQAAMERGYKISGDGRMLIKLHSNTGYLVAELQLAIE</sequence>
<dbReference type="Gene3D" id="3.20.80.10">
    <property type="entry name" value="Regulatory factor, effector binding domain"/>
    <property type="match status" value="1"/>
</dbReference>
<dbReference type="InterPro" id="IPR011256">
    <property type="entry name" value="Reg_factor_effector_dom_sf"/>
</dbReference>
<keyword evidence="3" id="KW-1185">Reference proteome</keyword>
<gene>
    <name evidence="2" type="ORF">GCM10022277_20350</name>
</gene>
<evidence type="ECO:0000313" key="2">
    <source>
        <dbReference type="EMBL" id="GAA3924449.1"/>
    </source>
</evidence>
<evidence type="ECO:0000313" key="3">
    <source>
        <dbReference type="Proteomes" id="UP001501565"/>
    </source>
</evidence>
<feature type="chain" id="PRO_5047321424" evidence="1">
    <location>
        <begin position="27"/>
        <end position="190"/>
    </location>
</feature>
<protein>
    <submittedName>
        <fullName evidence="2">Uncharacterized protein</fullName>
    </submittedName>
</protein>
<reference evidence="3" key="1">
    <citation type="journal article" date="2019" name="Int. J. Syst. Evol. Microbiol.">
        <title>The Global Catalogue of Microorganisms (GCM) 10K type strain sequencing project: providing services to taxonomists for standard genome sequencing and annotation.</title>
        <authorList>
            <consortium name="The Broad Institute Genomics Platform"/>
            <consortium name="The Broad Institute Genome Sequencing Center for Infectious Disease"/>
            <person name="Wu L."/>
            <person name="Ma J."/>
        </authorList>
    </citation>
    <scope>NUCLEOTIDE SEQUENCE [LARGE SCALE GENOMIC DNA]</scope>
    <source>
        <strain evidence="3">JCM 17551</strain>
    </source>
</reference>
<accession>A0ABP7MMD4</accession>
<dbReference type="Proteomes" id="UP001501565">
    <property type="component" value="Unassembled WGS sequence"/>
</dbReference>
<name>A0ABP7MMD4_9GAMM</name>
<dbReference type="EMBL" id="BAABBN010000007">
    <property type="protein sequence ID" value="GAA3924449.1"/>
    <property type="molecule type" value="Genomic_DNA"/>
</dbReference>
<evidence type="ECO:0000256" key="1">
    <source>
        <dbReference type="SAM" id="SignalP"/>
    </source>
</evidence>
<organism evidence="2 3">
    <name type="scientific">Litoribacillus peritrichatus</name>
    <dbReference type="NCBI Taxonomy" id="718191"/>
    <lineage>
        <taxon>Bacteria</taxon>
        <taxon>Pseudomonadati</taxon>
        <taxon>Pseudomonadota</taxon>
        <taxon>Gammaproteobacteria</taxon>
        <taxon>Oceanospirillales</taxon>
        <taxon>Oceanospirillaceae</taxon>
        <taxon>Litoribacillus</taxon>
    </lineage>
</organism>
<keyword evidence="1" id="KW-0732">Signal</keyword>
<comment type="caution">
    <text evidence="2">The sequence shown here is derived from an EMBL/GenBank/DDBJ whole genome shotgun (WGS) entry which is preliminary data.</text>
</comment>
<proteinExistence type="predicted"/>